<dbReference type="EMBL" id="BARU01035190">
    <property type="protein sequence ID" value="GAH72212.1"/>
    <property type="molecule type" value="Genomic_DNA"/>
</dbReference>
<evidence type="ECO:0000313" key="1">
    <source>
        <dbReference type="EMBL" id="GAH72212.1"/>
    </source>
</evidence>
<comment type="caution">
    <text evidence="1">The sequence shown here is derived from an EMBL/GenBank/DDBJ whole genome shotgun (WGS) entry which is preliminary data.</text>
</comment>
<dbReference type="AlphaFoldDB" id="X1HRW3"/>
<organism evidence="1">
    <name type="scientific">marine sediment metagenome</name>
    <dbReference type="NCBI Taxonomy" id="412755"/>
    <lineage>
        <taxon>unclassified sequences</taxon>
        <taxon>metagenomes</taxon>
        <taxon>ecological metagenomes</taxon>
    </lineage>
</organism>
<gene>
    <name evidence="1" type="ORF">S03H2_55122</name>
</gene>
<sequence>QGMIRHLVLKNEISLNYLDDFEVNLLGNQ</sequence>
<name>X1HRW3_9ZZZZ</name>
<proteinExistence type="predicted"/>
<feature type="non-terminal residue" evidence="1">
    <location>
        <position position="1"/>
    </location>
</feature>
<reference evidence="1" key="1">
    <citation type="journal article" date="2014" name="Front. Microbiol.">
        <title>High frequency of phylogenetically diverse reductive dehalogenase-homologous genes in deep subseafloor sedimentary metagenomes.</title>
        <authorList>
            <person name="Kawai M."/>
            <person name="Futagami T."/>
            <person name="Toyoda A."/>
            <person name="Takaki Y."/>
            <person name="Nishi S."/>
            <person name="Hori S."/>
            <person name="Arai W."/>
            <person name="Tsubouchi T."/>
            <person name="Morono Y."/>
            <person name="Uchiyama I."/>
            <person name="Ito T."/>
            <person name="Fujiyama A."/>
            <person name="Inagaki F."/>
            <person name="Takami H."/>
        </authorList>
    </citation>
    <scope>NUCLEOTIDE SEQUENCE</scope>
    <source>
        <strain evidence="1">Expedition CK06-06</strain>
    </source>
</reference>
<protein>
    <submittedName>
        <fullName evidence="1">Uncharacterized protein</fullName>
    </submittedName>
</protein>
<accession>X1HRW3</accession>